<dbReference type="AlphaFoldDB" id="A0A0A9HYR4"/>
<reference evidence="2" key="1">
    <citation type="submission" date="2014-09" db="EMBL/GenBank/DDBJ databases">
        <authorList>
            <person name="Magalhaes I.L.F."/>
            <person name="Oliveira U."/>
            <person name="Santos F.R."/>
            <person name="Vidigal T.H.D.A."/>
            <person name="Brescovit A.D."/>
            <person name="Santos A.J."/>
        </authorList>
    </citation>
    <scope>NUCLEOTIDE SEQUENCE</scope>
    <source>
        <tissue evidence="2">Shoot tissue taken approximately 20 cm above the soil surface</tissue>
    </source>
</reference>
<name>A0A0A9HYR4_ARUDO</name>
<evidence type="ECO:0000256" key="1">
    <source>
        <dbReference type="SAM" id="MobiDB-lite"/>
    </source>
</evidence>
<accession>A0A0A9HYR4</accession>
<reference evidence="2" key="2">
    <citation type="journal article" date="2015" name="Data Brief">
        <title>Shoot transcriptome of the giant reed, Arundo donax.</title>
        <authorList>
            <person name="Barrero R.A."/>
            <person name="Guerrero F.D."/>
            <person name="Moolhuijzen P."/>
            <person name="Goolsby J.A."/>
            <person name="Tidwell J."/>
            <person name="Bellgard S.E."/>
            <person name="Bellgard M.I."/>
        </authorList>
    </citation>
    <scope>NUCLEOTIDE SEQUENCE</scope>
    <source>
        <tissue evidence="2">Shoot tissue taken approximately 20 cm above the soil surface</tissue>
    </source>
</reference>
<protein>
    <submittedName>
        <fullName evidence="2">Uncharacterized protein</fullName>
    </submittedName>
</protein>
<proteinExistence type="predicted"/>
<feature type="region of interest" description="Disordered" evidence="1">
    <location>
        <begin position="1"/>
        <end position="32"/>
    </location>
</feature>
<organism evidence="2">
    <name type="scientific">Arundo donax</name>
    <name type="common">Giant reed</name>
    <name type="synonym">Donax arundinaceus</name>
    <dbReference type="NCBI Taxonomy" id="35708"/>
    <lineage>
        <taxon>Eukaryota</taxon>
        <taxon>Viridiplantae</taxon>
        <taxon>Streptophyta</taxon>
        <taxon>Embryophyta</taxon>
        <taxon>Tracheophyta</taxon>
        <taxon>Spermatophyta</taxon>
        <taxon>Magnoliopsida</taxon>
        <taxon>Liliopsida</taxon>
        <taxon>Poales</taxon>
        <taxon>Poaceae</taxon>
        <taxon>PACMAD clade</taxon>
        <taxon>Arundinoideae</taxon>
        <taxon>Arundineae</taxon>
        <taxon>Arundo</taxon>
    </lineage>
</organism>
<sequence length="32" mass="3368">MTTAARQRSTRSARGTPSIRPGCSPPGRSRPA</sequence>
<dbReference type="EMBL" id="GBRH01159858">
    <property type="protein sequence ID" value="JAE38038.1"/>
    <property type="molecule type" value="Transcribed_RNA"/>
</dbReference>
<evidence type="ECO:0000313" key="2">
    <source>
        <dbReference type="EMBL" id="JAE38038.1"/>
    </source>
</evidence>